<keyword evidence="5" id="KW-0539">Nucleus</keyword>
<gene>
    <name evidence="9" type="ORF">HHK36_032161</name>
</gene>
<name>A0A834Y9K0_TETSI</name>
<comment type="caution">
    <text evidence="9">The sequence shown here is derived from an EMBL/GenBank/DDBJ whole genome shotgun (WGS) entry which is preliminary data.</text>
</comment>
<keyword evidence="3 7" id="KW-1133">Transmembrane helix</keyword>
<evidence type="ECO:0000256" key="2">
    <source>
        <dbReference type="ARBA" id="ARBA00022692"/>
    </source>
</evidence>
<sequence length="527" mass="60138">MASTPKKRRKSDSRNPNSSSSSIEFFKGPQPPPIFFPSKDELLKLFAVVAIAVSVATVCNYTFRVLNRQPKPFCDGDEASKDSLSGKLSRPFVLCNSDKISMIDFCEPCPDNGECYRGKLECVRGYRKHGRLCVEDGEINQTAKKLSEWVELRVCEAYTQFLCDGTGTIWVQETEMWKALEEHKFKENLGLNDDSFMYAKHKAMENVESLLETRIKFHGIKELKCPDWLAERHKPLLCYIRQWISKHALFLVPVSALLVGLIILFMLLLRRVRRSHYLSTRAEQLYDQVCDILEENAVMSKSMNGEGEPWVVASWLRDHLILPRERKDPLLWKKVSYSFVLVKQQKILCCSVNNEQGRQAYPVPTYPLGFDVDHAIMVMEGGHRAVMTVKEGKDFIAVRAAAVEFFSIPLIEKGSSDPFASLPTAANWIDGLSRFLCLGFFVGEVEELVQEDSRLDQYPKLVKGESKVVWEWQGDDLCWRRRNSHAGTSNDWSEALNHSGITILGEREIWKGRVVGTDFSPLAFVDF</sequence>
<feature type="region of interest" description="Disordered" evidence="6">
    <location>
        <begin position="1"/>
        <end position="26"/>
    </location>
</feature>
<reference evidence="9 10" key="1">
    <citation type="submission" date="2020-04" db="EMBL/GenBank/DDBJ databases">
        <title>Plant Genome Project.</title>
        <authorList>
            <person name="Zhang R.-G."/>
        </authorList>
    </citation>
    <scope>NUCLEOTIDE SEQUENCE [LARGE SCALE GENOMIC DNA]</scope>
    <source>
        <strain evidence="9">YNK0</strain>
        <tissue evidence="9">Leaf</tissue>
    </source>
</reference>
<dbReference type="AlphaFoldDB" id="A0A834Y9K0"/>
<evidence type="ECO:0000256" key="6">
    <source>
        <dbReference type="SAM" id="MobiDB-lite"/>
    </source>
</evidence>
<dbReference type="OMA" id="FERIVCE"/>
<evidence type="ECO:0000256" key="3">
    <source>
        <dbReference type="ARBA" id="ARBA00022989"/>
    </source>
</evidence>
<feature type="transmembrane region" description="Helical" evidence="7">
    <location>
        <begin position="248"/>
        <end position="269"/>
    </location>
</feature>
<dbReference type="PANTHER" id="PTHR47808:SF2">
    <property type="entry name" value="LEM DOMAIN-CONTAINING PROTEIN 2"/>
    <property type="match status" value="1"/>
</dbReference>
<evidence type="ECO:0000259" key="8">
    <source>
        <dbReference type="Pfam" id="PF09402"/>
    </source>
</evidence>
<keyword evidence="4 7" id="KW-0472">Membrane</keyword>
<feature type="domain" description="Man1/Src1-like C-terminal" evidence="8">
    <location>
        <begin position="105"/>
        <end position="336"/>
    </location>
</feature>
<keyword evidence="10" id="KW-1185">Reference proteome</keyword>
<evidence type="ECO:0000256" key="1">
    <source>
        <dbReference type="ARBA" id="ARBA00004126"/>
    </source>
</evidence>
<dbReference type="GO" id="GO:0034399">
    <property type="term" value="C:nuclear periphery"/>
    <property type="evidence" value="ECO:0007669"/>
    <property type="project" value="TreeGrafter"/>
</dbReference>
<evidence type="ECO:0000256" key="4">
    <source>
        <dbReference type="ARBA" id="ARBA00023136"/>
    </source>
</evidence>
<protein>
    <recommendedName>
        <fullName evidence="8">Man1/Src1-like C-terminal domain-containing protein</fullName>
    </recommendedName>
</protein>
<dbReference type="GO" id="GO:0003682">
    <property type="term" value="F:chromatin binding"/>
    <property type="evidence" value="ECO:0007669"/>
    <property type="project" value="InterPro"/>
</dbReference>
<comment type="subcellular location">
    <subcellularLocation>
        <location evidence="1">Nucleus membrane</location>
    </subcellularLocation>
</comment>
<dbReference type="PANTHER" id="PTHR47808">
    <property type="entry name" value="INNER NUCLEAR MEMBRANE PROTEIN HEH2-RELATED"/>
    <property type="match status" value="1"/>
</dbReference>
<dbReference type="InterPro" id="IPR018996">
    <property type="entry name" value="Man1/Src1-like_C"/>
</dbReference>
<keyword evidence="2 7" id="KW-0812">Transmembrane</keyword>
<evidence type="ECO:0000313" key="10">
    <source>
        <dbReference type="Proteomes" id="UP000655225"/>
    </source>
</evidence>
<dbReference type="Proteomes" id="UP000655225">
    <property type="component" value="Unassembled WGS sequence"/>
</dbReference>
<accession>A0A834Y9K0</accession>
<dbReference type="Pfam" id="PF09402">
    <property type="entry name" value="MSC"/>
    <property type="match status" value="1"/>
</dbReference>
<dbReference type="GO" id="GO:0005783">
    <property type="term" value="C:endoplasmic reticulum"/>
    <property type="evidence" value="ECO:0007669"/>
    <property type="project" value="TreeGrafter"/>
</dbReference>
<evidence type="ECO:0000256" key="7">
    <source>
        <dbReference type="SAM" id="Phobius"/>
    </source>
</evidence>
<evidence type="ECO:0000313" key="9">
    <source>
        <dbReference type="EMBL" id="KAF8369816.1"/>
    </source>
</evidence>
<proteinExistence type="predicted"/>
<dbReference type="EMBL" id="JABCRI010000490">
    <property type="protein sequence ID" value="KAF8369816.1"/>
    <property type="molecule type" value="Genomic_DNA"/>
</dbReference>
<dbReference type="GO" id="GO:0005637">
    <property type="term" value="C:nuclear inner membrane"/>
    <property type="evidence" value="ECO:0007669"/>
    <property type="project" value="InterPro"/>
</dbReference>
<dbReference type="OrthoDB" id="341403at2759"/>
<evidence type="ECO:0000256" key="5">
    <source>
        <dbReference type="ARBA" id="ARBA00023242"/>
    </source>
</evidence>
<dbReference type="InterPro" id="IPR044780">
    <property type="entry name" value="Heh2/Src1"/>
</dbReference>
<organism evidence="9 10">
    <name type="scientific">Tetracentron sinense</name>
    <name type="common">Spur-leaf</name>
    <dbReference type="NCBI Taxonomy" id="13715"/>
    <lineage>
        <taxon>Eukaryota</taxon>
        <taxon>Viridiplantae</taxon>
        <taxon>Streptophyta</taxon>
        <taxon>Embryophyta</taxon>
        <taxon>Tracheophyta</taxon>
        <taxon>Spermatophyta</taxon>
        <taxon>Magnoliopsida</taxon>
        <taxon>Trochodendrales</taxon>
        <taxon>Trochodendraceae</taxon>
        <taxon>Tetracentron</taxon>
    </lineage>
</organism>
<feature type="compositionally biased region" description="Basic residues" evidence="6">
    <location>
        <begin position="1"/>
        <end position="11"/>
    </location>
</feature>
<dbReference type="GO" id="GO:0071763">
    <property type="term" value="P:nuclear membrane organization"/>
    <property type="evidence" value="ECO:0007669"/>
    <property type="project" value="TreeGrafter"/>
</dbReference>